<protein>
    <recommendedName>
        <fullName evidence="8">Probable membrane transporter protein</fullName>
    </recommendedName>
</protein>
<dbReference type="Pfam" id="PF01925">
    <property type="entry name" value="TauE"/>
    <property type="match status" value="1"/>
</dbReference>
<dbReference type="PANTHER" id="PTHR30269">
    <property type="entry name" value="TRANSMEMBRANE PROTEIN YFCA"/>
    <property type="match status" value="1"/>
</dbReference>
<dbReference type="eggNOG" id="COG0730">
    <property type="taxonomic scope" value="Bacteria"/>
</dbReference>
<feature type="transmembrane region" description="Helical" evidence="8">
    <location>
        <begin position="172"/>
        <end position="193"/>
    </location>
</feature>
<keyword evidence="6 8" id="KW-1133">Transmembrane helix</keyword>
<evidence type="ECO:0000256" key="8">
    <source>
        <dbReference type="RuleBase" id="RU363041"/>
    </source>
</evidence>
<dbReference type="InterPro" id="IPR002781">
    <property type="entry name" value="TM_pro_TauE-like"/>
</dbReference>
<keyword evidence="3" id="KW-0813">Transport</keyword>
<dbReference type="AlphaFoldDB" id="A0A0P1F348"/>
<evidence type="ECO:0000256" key="4">
    <source>
        <dbReference type="ARBA" id="ARBA00022475"/>
    </source>
</evidence>
<dbReference type="Proteomes" id="UP000051298">
    <property type="component" value="Unassembled WGS sequence"/>
</dbReference>
<evidence type="ECO:0000313" key="9">
    <source>
        <dbReference type="EMBL" id="CUH62101.1"/>
    </source>
</evidence>
<accession>A0A0P1F348</accession>
<feature type="transmembrane region" description="Helical" evidence="8">
    <location>
        <begin position="12"/>
        <end position="45"/>
    </location>
</feature>
<comment type="similarity">
    <text evidence="2 8">Belongs to the 4-toluene sulfonate uptake permease (TSUP) (TC 2.A.102) family.</text>
</comment>
<feature type="transmembrane region" description="Helical" evidence="8">
    <location>
        <begin position="91"/>
        <end position="118"/>
    </location>
</feature>
<evidence type="ECO:0000256" key="7">
    <source>
        <dbReference type="ARBA" id="ARBA00023136"/>
    </source>
</evidence>
<keyword evidence="5 8" id="KW-0812">Transmembrane</keyword>
<evidence type="ECO:0000256" key="6">
    <source>
        <dbReference type="ARBA" id="ARBA00022989"/>
    </source>
</evidence>
<feature type="transmembrane region" description="Helical" evidence="8">
    <location>
        <begin position="138"/>
        <end position="160"/>
    </location>
</feature>
<name>A0A0P1F348_9RHOB</name>
<comment type="subcellular location">
    <subcellularLocation>
        <location evidence="1 8">Cell membrane</location>
        <topology evidence="1 8">Multi-pass membrane protein</topology>
    </subcellularLocation>
</comment>
<feature type="transmembrane region" description="Helical" evidence="8">
    <location>
        <begin position="199"/>
        <end position="215"/>
    </location>
</feature>
<sequence length="249" mass="25904">MFDVLALNATDILVLGGLAFLAGLVRGFSGFALSAVMMATAVVILPPVELIPVLWVLEAVASIMMVRGGLRDADRGIATGLVLGSAVGAPIGWALTVSVSVMTSSMIALTLIICLAGLQLSRVRFAFLATRPGLYGSGVLAGVVTGLAGIGGMIVALYTLSQDKPARVIRATLVIFLLFTSVFSAITMVAYGVFTGVSILRGVVLAAPIAVGVFLGQRLFNPRFEPYYKPTCLTLLIVLASVALFRVSL</sequence>
<evidence type="ECO:0000256" key="2">
    <source>
        <dbReference type="ARBA" id="ARBA00009142"/>
    </source>
</evidence>
<dbReference type="GO" id="GO:0005886">
    <property type="term" value="C:plasma membrane"/>
    <property type="evidence" value="ECO:0007669"/>
    <property type="project" value="UniProtKB-SubCell"/>
</dbReference>
<dbReference type="PANTHER" id="PTHR30269:SF37">
    <property type="entry name" value="MEMBRANE TRANSPORTER PROTEIN"/>
    <property type="match status" value="1"/>
</dbReference>
<dbReference type="InterPro" id="IPR052017">
    <property type="entry name" value="TSUP"/>
</dbReference>
<keyword evidence="7 8" id="KW-0472">Membrane</keyword>
<evidence type="ECO:0000256" key="3">
    <source>
        <dbReference type="ARBA" id="ARBA00022448"/>
    </source>
</evidence>
<dbReference type="RefSeq" id="WP_058124796.1">
    <property type="nucleotide sequence ID" value="NZ_CYRX01000033.1"/>
</dbReference>
<keyword evidence="4 8" id="KW-1003">Cell membrane</keyword>
<proteinExistence type="inferred from homology"/>
<reference evidence="9 10" key="1">
    <citation type="submission" date="2015-09" db="EMBL/GenBank/DDBJ databases">
        <authorList>
            <consortium name="Swine Surveillance"/>
        </authorList>
    </citation>
    <scope>NUCLEOTIDE SEQUENCE [LARGE SCALE GENOMIC DNA]</scope>
    <source>
        <strain evidence="9 10">CECT 5294</strain>
    </source>
</reference>
<dbReference type="STRING" id="266809.PM03_02440"/>
<evidence type="ECO:0000313" key="10">
    <source>
        <dbReference type="Proteomes" id="UP000051298"/>
    </source>
</evidence>
<dbReference type="EMBL" id="CYRX01000033">
    <property type="protein sequence ID" value="CUH62101.1"/>
    <property type="molecule type" value="Genomic_DNA"/>
</dbReference>
<feature type="transmembrane region" description="Helical" evidence="8">
    <location>
        <begin position="227"/>
        <end position="247"/>
    </location>
</feature>
<evidence type="ECO:0000256" key="5">
    <source>
        <dbReference type="ARBA" id="ARBA00022692"/>
    </source>
</evidence>
<gene>
    <name evidence="9" type="ORF">THS5294_03415</name>
</gene>
<organism evidence="9 10">
    <name type="scientific">Thalassobacter stenotrophicus</name>
    <dbReference type="NCBI Taxonomy" id="266809"/>
    <lineage>
        <taxon>Bacteria</taxon>
        <taxon>Pseudomonadati</taxon>
        <taxon>Pseudomonadota</taxon>
        <taxon>Alphaproteobacteria</taxon>
        <taxon>Rhodobacterales</taxon>
        <taxon>Roseobacteraceae</taxon>
        <taxon>Thalassobacter</taxon>
    </lineage>
</organism>
<evidence type="ECO:0000256" key="1">
    <source>
        <dbReference type="ARBA" id="ARBA00004651"/>
    </source>
</evidence>